<evidence type="ECO:0000256" key="2">
    <source>
        <dbReference type="ARBA" id="ARBA00022540"/>
    </source>
</evidence>
<dbReference type="GO" id="GO:0043022">
    <property type="term" value="F:ribosome binding"/>
    <property type="evidence" value="ECO:0007669"/>
    <property type="project" value="TreeGrafter"/>
</dbReference>
<dbReference type="SMART" id="SM00316">
    <property type="entry name" value="S1"/>
    <property type="match status" value="1"/>
</dbReference>
<dbReference type="SUPFAM" id="SSF50249">
    <property type="entry name" value="Nucleic acid-binding proteins"/>
    <property type="match status" value="1"/>
</dbReference>
<comment type="caution">
    <text evidence="5">The sequence shown here is derived from an EMBL/GenBank/DDBJ whole genome shotgun (WGS) entry which is preliminary data.</text>
</comment>
<evidence type="ECO:0000256" key="1">
    <source>
        <dbReference type="ARBA" id="ARBA00007223"/>
    </source>
</evidence>
<reference evidence="5" key="1">
    <citation type="submission" date="2013-08" db="EMBL/GenBank/DDBJ databases">
        <authorList>
            <person name="Mendez C."/>
            <person name="Richter M."/>
            <person name="Ferrer M."/>
            <person name="Sanchez J."/>
        </authorList>
    </citation>
    <scope>NUCLEOTIDE SEQUENCE</scope>
</reference>
<keyword evidence="2 5" id="KW-0396">Initiation factor</keyword>
<evidence type="ECO:0000313" key="5">
    <source>
        <dbReference type="EMBL" id="EQD57163.1"/>
    </source>
</evidence>
<keyword evidence="3" id="KW-0648">Protein biosynthesis</keyword>
<comment type="similarity">
    <text evidence="1">Belongs to the eIF-2-alpha family.</text>
</comment>
<dbReference type="GO" id="GO:0003723">
    <property type="term" value="F:RNA binding"/>
    <property type="evidence" value="ECO:0007669"/>
    <property type="project" value="InterPro"/>
</dbReference>
<dbReference type="PANTHER" id="PTHR10602:SF0">
    <property type="entry name" value="EUKARYOTIC TRANSLATION INITIATION FACTOR 2 SUBUNIT 1"/>
    <property type="match status" value="1"/>
</dbReference>
<dbReference type="PROSITE" id="PS50126">
    <property type="entry name" value="S1"/>
    <property type="match status" value="1"/>
</dbReference>
<feature type="non-terminal residue" evidence="5">
    <location>
        <position position="106"/>
    </location>
</feature>
<dbReference type="CDD" id="cd04452">
    <property type="entry name" value="S1_IF2_alpha"/>
    <property type="match status" value="1"/>
</dbReference>
<dbReference type="InterPro" id="IPR003029">
    <property type="entry name" value="S1_domain"/>
</dbReference>
<gene>
    <name evidence="5" type="ORF">B2A_04938</name>
</gene>
<reference evidence="5" key="2">
    <citation type="journal article" date="2014" name="ISME J.">
        <title>Microbial stratification in low pH oxic and suboxic macroscopic growths along an acid mine drainage.</title>
        <authorList>
            <person name="Mendez-Garcia C."/>
            <person name="Mesa V."/>
            <person name="Sprenger R.R."/>
            <person name="Richter M."/>
            <person name="Diez M.S."/>
            <person name="Solano J."/>
            <person name="Bargiela R."/>
            <person name="Golyshina O.V."/>
            <person name="Manteca A."/>
            <person name="Ramos J.L."/>
            <person name="Gallego J.R."/>
            <person name="Llorente I."/>
            <person name="Martins Dos Santos V.A."/>
            <person name="Jensen O.N."/>
            <person name="Pelaez A.I."/>
            <person name="Sanchez J."/>
            <person name="Ferrer M."/>
        </authorList>
    </citation>
    <scope>NUCLEOTIDE SEQUENCE</scope>
</reference>
<dbReference type="PANTHER" id="PTHR10602">
    <property type="entry name" value="EUKARYOTIC TRANSLATION INITIATION FACTOR 2 SUBUNIT 1"/>
    <property type="match status" value="1"/>
</dbReference>
<organism evidence="5">
    <name type="scientific">mine drainage metagenome</name>
    <dbReference type="NCBI Taxonomy" id="410659"/>
    <lineage>
        <taxon>unclassified sequences</taxon>
        <taxon>metagenomes</taxon>
        <taxon>ecological metagenomes</taxon>
    </lineage>
</organism>
<dbReference type="InterPro" id="IPR012340">
    <property type="entry name" value="NA-bd_OB-fold"/>
</dbReference>
<dbReference type="Gene3D" id="2.40.50.140">
    <property type="entry name" value="Nucleic acid-binding proteins"/>
    <property type="match status" value="1"/>
</dbReference>
<accession>T1AL07</accession>
<name>T1AL07_9ZZZZ</name>
<dbReference type="InterPro" id="IPR044126">
    <property type="entry name" value="S1_IF2_alpha"/>
</dbReference>
<protein>
    <submittedName>
        <fullName evidence="5">Translation initiation factor IF-2 subunit alpha</fullName>
    </submittedName>
</protein>
<proteinExistence type="inferred from homology"/>
<dbReference type="EMBL" id="AUZZ01003370">
    <property type="protein sequence ID" value="EQD57163.1"/>
    <property type="molecule type" value="Genomic_DNA"/>
</dbReference>
<evidence type="ECO:0000256" key="3">
    <source>
        <dbReference type="ARBA" id="ARBA00022917"/>
    </source>
</evidence>
<dbReference type="Pfam" id="PF00575">
    <property type="entry name" value="S1"/>
    <property type="match status" value="1"/>
</dbReference>
<sequence>MILMEDAKIQRSTPRVGELVIAQVSKIMQFGAYCKLLEYNGLEVFIPIREVSSGWIKNIHEFLHNGQKLVCKITYIDNQKGTIDASVKKVMPKESKDKLSTYNLEK</sequence>
<dbReference type="InterPro" id="IPR011488">
    <property type="entry name" value="TIF_2_asu"/>
</dbReference>
<dbReference type="GO" id="GO:0003743">
    <property type="term" value="F:translation initiation factor activity"/>
    <property type="evidence" value="ECO:0007669"/>
    <property type="project" value="UniProtKB-KW"/>
</dbReference>
<feature type="domain" description="S1 motif" evidence="4">
    <location>
        <begin position="17"/>
        <end position="88"/>
    </location>
</feature>
<evidence type="ECO:0000259" key="4">
    <source>
        <dbReference type="PROSITE" id="PS50126"/>
    </source>
</evidence>
<dbReference type="AlphaFoldDB" id="T1AL07"/>